<name>A0ABW6ADK4_9BACT</name>
<dbReference type="RefSeq" id="WP_381497910.1">
    <property type="nucleotide sequence ID" value="NZ_JBHUOM010000002.1"/>
</dbReference>
<feature type="region of interest" description="Disordered" evidence="1">
    <location>
        <begin position="204"/>
        <end position="313"/>
    </location>
</feature>
<dbReference type="PANTHER" id="PTHR33734:SF22">
    <property type="entry name" value="MEMBRANE-BOUND LYTIC MUREIN TRANSGLYCOSYLASE D"/>
    <property type="match status" value="1"/>
</dbReference>
<comment type="caution">
    <text evidence="4">The sequence shown here is derived from an EMBL/GenBank/DDBJ whole genome shotgun (WGS) entry which is preliminary data.</text>
</comment>
<dbReference type="Proteomes" id="UP001597512">
    <property type="component" value="Unassembled WGS sequence"/>
</dbReference>
<dbReference type="SUPFAM" id="SSF54106">
    <property type="entry name" value="LysM domain"/>
    <property type="match status" value="2"/>
</dbReference>
<organism evidence="4 5">
    <name type="scientific">Spirosoma flavum</name>
    <dbReference type="NCBI Taxonomy" id="2048557"/>
    <lineage>
        <taxon>Bacteria</taxon>
        <taxon>Pseudomonadati</taxon>
        <taxon>Bacteroidota</taxon>
        <taxon>Cytophagia</taxon>
        <taxon>Cytophagales</taxon>
        <taxon>Cytophagaceae</taxon>
        <taxon>Spirosoma</taxon>
    </lineage>
</organism>
<feature type="signal peptide" evidence="2">
    <location>
        <begin position="1"/>
        <end position="24"/>
    </location>
</feature>
<dbReference type="PANTHER" id="PTHR33734">
    <property type="entry name" value="LYSM DOMAIN-CONTAINING GPI-ANCHORED PROTEIN 2"/>
    <property type="match status" value="1"/>
</dbReference>
<keyword evidence="5" id="KW-1185">Reference proteome</keyword>
<evidence type="ECO:0000313" key="4">
    <source>
        <dbReference type="EMBL" id="MFD2933497.1"/>
    </source>
</evidence>
<dbReference type="InterPro" id="IPR036779">
    <property type="entry name" value="LysM_dom_sf"/>
</dbReference>
<gene>
    <name evidence="4" type="ORF">ACFS25_06865</name>
</gene>
<dbReference type="CDD" id="cd00118">
    <property type="entry name" value="LysM"/>
    <property type="match status" value="2"/>
</dbReference>
<dbReference type="Gene3D" id="2.40.40.10">
    <property type="entry name" value="RlpA-like domain"/>
    <property type="match status" value="1"/>
</dbReference>
<dbReference type="Gene3D" id="3.10.350.10">
    <property type="entry name" value="LysM domain"/>
    <property type="match status" value="2"/>
</dbReference>
<accession>A0ABW6ADK4</accession>
<evidence type="ECO:0000256" key="1">
    <source>
        <dbReference type="SAM" id="MobiDB-lite"/>
    </source>
</evidence>
<proteinExistence type="predicted"/>
<feature type="chain" id="PRO_5045576797" evidence="2">
    <location>
        <begin position="25"/>
        <end position="399"/>
    </location>
</feature>
<feature type="domain" description="LysM" evidence="3">
    <location>
        <begin position="49"/>
        <end position="92"/>
    </location>
</feature>
<dbReference type="InterPro" id="IPR018392">
    <property type="entry name" value="LysM"/>
</dbReference>
<evidence type="ECO:0000259" key="3">
    <source>
        <dbReference type="PROSITE" id="PS51782"/>
    </source>
</evidence>
<dbReference type="EMBL" id="JBHUOM010000002">
    <property type="protein sequence ID" value="MFD2933497.1"/>
    <property type="molecule type" value="Genomic_DNA"/>
</dbReference>
<dbReference type="SMART" id="SM00257">
    <property type="entry name" value="LysM"/>
    <property type="match status" value="2"/>
</dbReference>
<dbReference type="InterPro" id="IPR036908">
    <property type="entry name" value="RlpA-like_sf"/>
</dbReference>
<dbReference type="Pfam" id="PF01476">
    <property type="entry name" value="LysM"/>
    <property type="match status" value="2"/>
</dbReference>
<sequence length="399" mass="44154">MKKLPVRSALWILSGLLYSHVTLANPAKSIRVTVADSIGIEKKDGKRFILHRVDEGQTLFSIARRYGRSVADIKAANPDLKDGVRYGQLVRILLPDNALSRKEEKKAIDKASQKQEAKNEVRMAETMKPKVVKTLKPDEKEVKKIDDPARAGIHVVEPRQTLYSLASRYGVSQSDLRKWNNLPGNNVLIGQALIVSEKAYLARTPSTPAPTVAAKTPDTPNRHSDNDVALRPPVTAHPTEPRINEPRSTTPTESKPEHHNDTPPSPVNNKPTETDNRPATKPIEKPAEKAAEEIEPPRPGNDAPMPTRGRRLSSSGVAEMIDGNDGSGKYLALHRTAPIGTLVQVRNEFNNQSLWVKVIGRLPNTGVNDKILIKLSTQAFAKLSPEDRRFRAEVSYIVR</sequence>
<evidence type="ECO:0000256" key="2">
    <source>
        <dbReference type="SAM" id="SignalP"/>
    </source>
</evidence>
<feature type="domain" description="LysM" evidence="3">
    <location>
        <begin position="152"/>
        <end position="195"/>
    </location>
</feature>
<protein>
    <submittedName>
        <fullName evidence="4">LysM peptidoglycan-binding domain-containing protein</fullName>
    </submittedName>
</protein>
<dbReference type="PROSITE" id="PS51782">
    <property type="entry name" value="LYSM"/>
    <property type="match status" value="2"/>
</dbReference>
<feature type="compositionally biased region" description="Basic and acidic residues" evidence="1">
    <location>
        <begin position="272"/>
        <end position="296"/>
    </location>
</feature>
<keyword evidence="2" id="KW-0732">Signal</keyword>
<evidence type="ECO:0000313" key="5">
    <source>
        <dbReference type="Proteomes" id="UP001597512"/>
    </source>
</evidence>
<reference evidence="5" key="1">
    <citation type="journal article" date="2019" name="Int. J. Syst. Evol. Microbiol.">
        <title>The Global Catalogue of Microorganisms (GCM) 10K type strain sequencing project: providing services to taxonomists for standard genome sequencing and annotation.</title>
        <authorList>
            <consortium name="The Broad Institute Genomics Platform"/>
            <consortium name="The Broad Institute Genome Sequencing Center for Infectious Disease"/>
            <person name="Wu L."/>
            <person name="Ma J."/>
        </authorList>
    </citation>
    <scope>NUCLEOTIDE SEQUENCE [LARGE SCALE GENOMIC DNA]</scope>
    <source>
        <strain evidence="5">KCTC 52490</strain>
    </source>
</reference>